<dbReference type="InterPro" id="IPR011010">
    <property type="entry name" value="DNA_brk_join_enz"/>
</dbReference>
<dbReference type="InterPro" id="IPR013762">
    <property type="entry name" value="Integrase-like_cat_sf"/>
</dbReference>
<dbReference type="CDD" id="cd01189">
    <property type="entry name" value="INT_ICEBs1_C_like"/>
    <property type="match status" value="1"/>
</dbReference>
<dbReference type="RefSeq" id="WP_183345680.1">
    <property type="nucleotide sequence ID" value="NZ_JACHNU010000010.1"/>
</dbReference>
<evidence type="ECO:0000256" key="1">
    <source>
        <dbReference type="ARBA" id="ARBA00008857"/>
    </source>
</evidence>
<dbReference type="Proteomes" id="UP000585272">
    <property type="component" value="Unassembled WGS sequence"/>
</dbReference>
<dbReference type="GO" id="GO:0015074">
    <property type="term" value="P:DNA integration"/>
    <property type="evidence" value="ECO:0007669"/>
    <property type="project" value="InterPro"/>
</dbReference>
<comment type="caution">
    <text evidence="7">The sequence shown here is derived from an EMBL/GenBank/DDBJ whole genome shotgun (WGS) entry which is preliminary data.</text>
</comment>
<evidence type="ECO:0000313" key="7">
    <source>
        <dbReference type="EMBL" id="MBB4665076.1"/>
    </source>
</evidence>
<dbReference type="GO" id="GO:0003677">
    <property type="term" value="F:DNA binding"/>
    <property type="evidence" value="ECO:0007669"/>
    <property type="project" value="UniProtKB-UniRule"/>
</dbReference>
<keyword evidence="8" id="KW-1185">Reference proteome</keyword>
<dbReference type="EMBL" id="JACHNU010000010">
    <property type="protein sequence ID" value="MBB4665076.1"/>
    <property type="molecule type" value="Genomic_DNA"/>
</dbReference>
<name>A0A840IJY1_9ACTN</name>
<evidence type="ECO:0000259" key="6">
    <source>
        <dbReference type="PROSITE" id="PS51900"/>
    </source>
</evidence>
<dbReference type="InterPro" id="IPR050090">
    <property type="entry name" value="Tyrosine_recombinase_XerCD"/>
</dbReference>
<feature type="domain" description="Core-binding (CB)" evidence="6">
    <location>
        <begin position="75"/>
        <end position="158"/>
    </location>
</feature>
<protein>
    <submittedName>
        <fullName evidence="7">Integrase</fullName>
    </submittedName>
</protein>
<dbReference type="GO" id="GO:0006310">
    <property type="term" value="P:DNA recombination"/>
    <property type="evidence" value="ECO:0007669"/>
    <property type="project" value="UniProtKB-KW"/>
</dbReference>
<dbReference type="PROSITE" id="PS51898">
    <property type="entry name" value="TYR_RECOMBINASE"/>
    <property type="match status" value="1"/>
</dbReference>
<evidence type="ECO:0000256" key="4">
    <source>
        <dbReference type="PROSITE-ProRule" id="PRU01248"/>
    </source>
</evidence>
<evidence type="ECO:0000259" key="5">
    <source>
        <dbReference type="PROSITE" id="PS51898"/>
    </source>
</evidence>
<dbReference type="InterPro" id="IPR002104">
    <property type="entry name" value="Integrase_catalytic"/>
</dbReference>
<dbReference type="PANTHER" id="PTHR30349:SF64">
    <property type="entry name" value="PROPHAGE INTEGRASE INTD-RELATED"/>
    <property type="match status" value="1"/>
</dbReference>
<keyword evidence="2 4" id="KW-0238">DNA-binding</keyword>
<evidence type="ECO:0000256" key="2">
    <source>
        <dbReference type="ARBA" id="ARBA00023125"/>
    </source>
</evidence>
<dbReference type="PROSITE" id="PS51900">
    <property type="entry name" value="CB"/>
    <property type="match status" value="1"/>
</dbReference>
<feature type="domain" description="Tyr recombinase" evidence="5">
    <location>
        <begin position="182"/>
        <end position="381"/>
    </location>
</feature>
<comment type="similarity">
    <text evidence="1">Belongs to the 'phage' integrase family.</text>
</comment>
<dbReference type="InterPro" id="IPR010998">
    <property type="entry name" value="Integrase_recombinase_N"/>
</dbReference>
<evidence type="ECO:0000256" key="3">
    <source>
        <dbReference type="ARBA" id="ARBA00023172"/>
    </source>
</evidence>
<dbReference type="AlphaFoldDB" id="A0A840IJY1"/>
<dbReference type="InterPro" id="IPR044068">
    <property type="entry name" value="CB"/>
</dbReference>
<dbReference type="Gene3D" id="1.10.443.10">
    <property type="entry name" value="Intergrase catalytic core"/>
    <property type="match status" value="1"/>
</dbReference>
<gene>
    <name evidence="7" type="ORF">BDZ31_004695</name>
</gene>
<reference evidence="7 8" key="1">
    <citation type="submission" date="2020-08" db="EMBL/GenBank/DDBJ databases">
        <title>Genomic Encyclopedia of Archaeal and Bacterial Type Strains, Phase II (KMG-II): from individual species to whole genera.</title>
        <authorList>
            <person name="Goeker M."/>
        </authorList>
    </citation>
    <scope>NUCLEOTIDE SEQUENCE [LARGE SCALE GENOMIC DNA]</scope>
    <source>
        <strain evidence="7 8">DSM 23288</strain>
    </source>
</reference>
<proteinExistence type="inferred from homology"/>
<sequence length="394" mass="44507">MACPSDPDQPRRRRVERGIYLQPNGNYAVCCRHAGRLRFRTVGRSLSEARRHRVALVAAVHAGTEPVSPRLRFDTVVGWWLERFDAKVASGERRPRTLEAHRYYLDQHLLPAFGERRIGSISADDIAEFLLSLRQRRCSPRTTANSLATLRMIVGYARRHDWIAADPVAKLEADERPRVPHRRHRVLGRDEIERLLAASPAAYRPMIATGLYTGLRISEVLGLVWDDVDLTAGVVHVRAQLSRAHRGEPARRVAPKTVASIRDVPLVPQLAELLVSQRARARTRSSDDWVFPTSNGTPHGQRNLCRRGLQRAADNAGLDSGDTPRLRFHDLRHTFASHLIVDLQLDVAQVSRILGHASTTITLDVYTHLFDDARHARELRERMAESTFARLLVG</sequence>
<dbReference type="SUPFAM" id="SSF56349">
    <property type="entry name" value="DNA breaking-rejoining enzymes"/>
    <property type="match status" value="1"/>
</dbReference>
<organism evidence="7 8">
    <name type="scientific">Conexibacter arvalis</name>
    <dbReference type="NCBI Taxonomy" id="912552"/>
    <lineage>
        <taxon>Bacteria</taxon>
        <taxon>Bacillati</taxon>
        <taxon>Actinomycetota</taxon>
        <taxon>Thermoleophilia</taxon>
        <taxon>Solirubrobacterales</taxon>
        <taxon>Conexibacteraceae</taxon>
        <taxon>Conexibacter</taxon>
    </lineage>
</organism>
<evidence type="ECO:0000313" key="8">
    <source>
        <dbReference type="Proteomes" id="UP000585272"/>
    </source>
</evidence>
<dbReference type="Gene3D" id="1.10.150.130">
    <property type="match status" value="1"/>
</dbReference>
<keyword evidence="3" id="KW-0233">DNA recombination</keyword>
<accession>A0A840IJY1</accession>
<dbReference type="Pfam" id="PF00589">
    <property type="entry name" value="Phage_integrase"/>
    <property type="match status" value="1"/>
</dbReference>
<dbReference type="PANTHER" id="PTHR30349">
    <property type="entry name" value="PHAGE INTEGRASE-RELATED"/>
    <property type="match status" value="1"/>
</dbReference>